<protein>
    <submittedName>
        <fullName evidence="3">GAF domain-containing protein</fullName>
    </submittedName>
</protein>
<gene>
    <name evidence="3" type="ORF">SAMN05216218_1238</name>
</gene>
<evidence type="ECO:0000313" key="3">
    <source>
        <dbReference type="EMBL" id="SDG30548.1"/>
    </source>
</evidence>
<feature type="region of interest" description="Disordered" evidence="1">
    <location>
        <begin position="210"/>
        <end position="257"/>
    </location>
</feature>
<dbReference type="Gene3D" id="3.30.450.40">
    <property type="match status" value="1"/>
</dbReference>
<reference evidence="4" key="1">
    <citation type="submission" date="2016-10" db="EMBL/GenBank/DDBJ databases">
        <authorList>
            <person name="Varghese N."/>
            <person name="Submissions S."/>
        </authorList>
    </citation>
    <scope>NUCLEOTIDE SEQUENCE [LARGE SCALE GENOMIC DNA]</scope>
    <source>
        <strain evidence="4">IBRC-M 10760</strain>
    </source>
</reference>
<accession>A0A1G7T5N6</accession>
<dbReference type="InterPro" id="IPR003018">
    <property type="entry name" value="GAF"/>
</dbReference>
<dbReference type="EMBL" id="FNBK01000023">
    <property type="protein sequence ID" value="SDG30548.1"/>
    <property type="molecule type" value="Genomic_DNA"/>
</dbReference>
<dbReference type="InterPro" id="IPR029016">
    <property type="entry name" value="GAF-like_dom_sf"/>
</dbReference>
<sequence length="257" mass="28139">MEETKRDSEDGGAADTGLQIDVDAADDTVQAMFTLYDAIEEMLTTDAKQTTADVVLDAAVDVPGLAQTGIHFHDADERSLVPVSWSGNLEREFGEPPALGPDTEAWSTFENGEIVSVEDYWSDEGINGLDSTFRSELIVSFGEYGVLLSGSPEPREFEDTDRSFLEVLCANAADAMNRIERENALHEREQRIDRQQSSLTDLVETVQDGVESLSDTATDVSRSSEQISDLADDQAATMTDRGGVGHERRRRGGRSLQ</sequence>
<evidence type="ECO:0000313" key="4">
    <source>
        <dbReference type="Proteomes" id="UP000199076"/>
    </source>
</evidence>
<feature type="compositionally biased region" description="Basic residues" evidence="1">
    <location>
        <begin position="247"/>
        <end position="257"/>
    </location>
</feature>
<name>A0A1G7T5N6_9EURY</name>
<dbReference type="RefSeq" id="WP_092695322.1">
    <property type="nucleotide sequence ID" value="NZ_FNBK01000023.1"/>
</dbReference>
<organism evidence="3 4">
    <name type="scientific">Halorientalis regularis</name>
    <dbReference type="NCBI Taxonomy" id="660518"/>
    <lineage>
        <taxon>Archaea</taxon>
        <taxon>Methanobacteriati</taxon>
        <taxon>Methanobacteriota</taxon>
        <taxon>Stenosarchaea group</taxon>
        <taxon>Halobacteria</taxon>
        <taxon>Halobacteriales</taxon>
        <taxon>Haloarculaceae</taxon>
        <taxon>Halorientalis</taxon>
    </lineage>
</organism>
<proteinExistence type="predicted"/>
<dbReference type="AlphaFoldDB" id="A0A1G7T5N6"/>
<dbReference type="Pfam" id="PF13185">
    <property type="entry name" value="GAF_2"/>
    <property type="match status" value="1"/>
</dbReference>
<dbReference type="STRING" id="660518.SAMN05216218_1238"/>
<dbReference type="Proteomes" id="UP000199076">
    <property type="component" value="Unassembled WGS sequence"/>
</dbReference>
<evidence type="ECO:0000259" key="2">
    <source>
        <dbReference type="Pfam" id="PF13185"/>
    </source>
</evidence>
<evidence type="ECO:0000256" key="1">
    <source>
        <dbReference type="SAM" id="MobiDB-lite"/>
    </source>
</evidence>
<dbReference type="SUPFAM" id="SSF55781">
    <property type="entry name" value="GAF domain-like"/>
    <property type="match status" value="1"/>
</dbReference>
<feature type="domain" description="GAF" evidence="2">
    <location>
        <begin position="49"/>
        <end position="176"/>
    </location>
</feature>
<keyword evidence="4" id="KW-1185">Reference proteome</keyword>
<feature type="compositionally biased region" description="Polar residues" evidence="1">
    <location>
        <begin position="213"/>
        <end position="227"/>
    </location>
</feature>